<keyword evidence="3" id="KW-1185">Reference proteome</keyword>
<dbReference type="AlphaFoldDB" id="A0A090AKI4"/>
<proteinExistence type="predicted"/>
<dbReference type="EMBL" id="AP014633">
    <property type="protein sequence ID" value="BAP56157.1"/>
    <property type="molecule type" value="Genomic_DNA"/>
</dbReference>
<protein>
    <recommendedName>
        <fullName evidence="4">Secreted protein</fullName>
    </recommendedName>
</protein>
<dbReference type="Proteomes" id="UP000031623">
    <property type="component" value="Chromosome"/>
</dbReference>
<gene>
    <name evidence="2" type="ORF">THII_1860</name>
</gene>
<dbReference type="HOGENOM" id="CLU_796775_0_0_6"/>
<evidence type="ECO:0000313" key="3">
    <source>
        <dbReference type="Proteomes" id="UP000031623"/>
    </source>
</evidence>
<dbReference type="STRING" id="40754.THII_1860"/>
<reference evidence="2 3" key="1">
    <citation type="journal article" date="2014" name="ISME J.">
        <title>Ecophysiology of Thioploca ingrica as revealed by the complete genome sequence supplemented with proteomic evidence.</title>
        <authorList>
            <person name="Kojima H."/>
            <person name="Ogura Y."/>
            <person name="Yamamoto N."/>
            <person name="Togashi T."/>
            <person name="Mori H."/>
            <person name="Watanabe T."/>
            <person name="Nemoto F."/>
            <person name="Kurokawa K."/>
            <person name="Hayashi T."/>
            <person name="Fukui M."/>
        </authorList>
    </citation>
    <scope>NUCLEOTIDE SEQUENCE [LARGE SCALE GENOMIC DNA]</scope>
</reference>
<evidence type="ECO:0000256" key="1">
    <source>
        <dbReference type="SAM" id="SignalP"/>
    </source>
</evidence>
<name>A0A090AKI4_9GAMM</name>
<feature type="signal peptide" evidence="1">
    <location>
        <begin position="1"/>
        <end position="35"/>
    </location>
</feature>
<dbReference type="OrthoDB" id="7844496at2"/>
<evidence type="ECO:0008006" key="4">
    <source>
        <dbReference type="Google" id="ProtNLM"/>
    </source>
</evidence>
<organism evidence="2 3">
    <name type="scientific">Thioploca ingrica</name>
    <dbReference type="NCBI Taxonomy" id="40754"/>
    <lineage>
        <taxon>Bacteria</taxon>
        <taxon>Pseudomonadati</taxon>
        <taxon>Pseudomonadota</taxon>
        <taxon>Gammaproteobacteria</taxon>
        <taxon>Thiotrichales</taxon>
        <taxon>Thiotrichaceae</taxon>
        <taxon>Thioploca</taxon>
    </lineage>
</organism>
<accession>A0A090AKI4</accession>
<feature type="chain" id="PRO_5001852751" description="Secreted protein" evidence="1">
    <location>
        <begin position="36"/>
        <end position="348"/>
    </location>
</feature>
<dbReference type="KEGG" id="tig:THII_1860"/>
<sequence length="348" mass="37766">MNTITKIGTPSIRVGLVASLAMLSLGSVLPTNIQAAPTQPWGIDKPAEEEKNWPADSQIQDGASSVALVNGSFETGDYTGWTLFESSGAPDFGTWGIASNGQTINPGDLVFDFFDQMTVPQYSPGLPHTYAATDGNYLALQLQNGPETHRLSQDMTVQTCSPDRTILSWNMEYSNWAGAFDPNLQVLAVRIRDVNTDAILKTLFKTKQGVNPQSIPMTNFRANISAFAGMTVRLDIEMKVYGFYFDAAFDNFKMGCADLAGGVALTATQNENQVGLKLTTTSETDTAKFQILRGIKLDNGGTKITSVCNFNSGNSPYTCTDNVIGNTYRVLEIENDGDLIVYDEVTPK</sequence>
<keyword evidence="1" id="KW-0732">Signal</keyword>
<evidence type="ECO:0000313" key="2">
    <source>
        <dbReference type="EMBL" id="BAP56157.1"/>
    </source>
</evidence>